<reference evidence="2 3" key="1">
    <citation type="submission" date="2018-09" db="EMBL/GenBank/DDBJ databases">
        <title>Phylogeny of the Shewanellaceae, and recommendation for two new genera, Pseudoshewanella and Parashewanella.</title>
        <authorList>
            <person name="Wang G."/>
        </authorList>
    </citation>
    <scope>NUCLEOTIDE SEQUENCE [LARGE SCALE GENOMIC DNA]</scope>
    <source>
        <strain evidence="2 3">C51</strain>
    </source>
</reference>
<dbReference type="InterPro" id="IPR037401">
    <property type="entry name" value="SnoaL-like"/>
</dbReference>
<feature type="domain" description="SnoaL-like" evidence="1">
    <location>
        <begin position="13"/>
        <end position="113"/>
    </location>
</feature>
<dbReference type="EMBL" id="QZEI01000029">
    <property type="protein sequence ID" value="RLV59667.1"/>
    <property type="molecule type" value="Genomic_DNA"/>
</dbReference>
<evidence type="ECO:0000313" key="3">
    <source>
        <dbReference type="Proteomes" id="UP000281474"/>
    </source>
</evidence>
<protein>
    <submittedName>
        <fullName evidence="2">Nuclear transport factor 2 family protein</fullName>
    </submittedName>
</protein>
<dbReference type="RefSeq" id="WP_121839051.1">
    <property type="nucleotide sequence ID" value="NZ_ML014778.1"/>
</dbReference>
<sequence length="126" mass="14044">MNNQVTTEFLDTFSKAWNDHDIETLMSCMTDDCEFHAPAGPELLGASFKGYDDVRAAFQMAWTNFPDAQWLNAEHTIMGDTAITVSTFCGTNADGSRVEARMVDVFTLRDGKILVKNAFRKARPAI</sequence>
<dbReference type="InterPro" id="IPR032710">
    <property type="entry name" value="NTF2-like_dom_sf"/>
</dbReference>
<dbReference type="SUPFAM" id="SSF54427">
    <property type="entry name" value="NTF2-like"/>
    <property type="match status" value="1"/>
</dbReference>
<dbReference type="Proteomes" id="UP000281474">
    <property type="component" value="Unassembled WGS sequence"/>
</dbReference>
<name>A0A3L8PW43_9GAMM</name>
<organism evidence="2 3">
    <name type="scientific">Parashewanella curva</name>
    <dbReference type="NCBI Taxonomy" id="2338552"/>
    <lineage>
        <taxon>Bacteria</taxon>
        <taxon>Pseudomonadati</taxon>
        <taxon>Pseudomonadota</taxon>
        <taxon>Gammaproteobacteria</taxon>
        <taxon>Alteromonadales</taxon>
        <taxon>Shewanellaceae</taxon>
        <taxon>Parashewanella</taxon>
    </lineage>
</organism>
<dbReference type="AlphaFoldDB" id="A0A3L8PW43"/>
<proteinExistence type="predicted"/>
<dbReference type="Gene3D" id="3.10.450.50">
    <property type="match status" value="1"/>
</dbReference>
<dbReference type="OrthoDB" id="13610at2"/>
<accession>A0A3L8PW43</accession>
<keyword evidence="3" id="KW-1185">Reference proteome</keyword>
<gene>
    <name evidence="2" type="ORF">D5018_10970</name>
</gene>
<comment type="caution">
    <text evidence="2">The sequence shown here is derived from an EMBL/GenBank/DDBJ whole genome shotgun (WGS) entry which is preliminary data.</text>
</comment>
<evidence type="ECO:0000259" key="1">
    <source>
        <dbReference type="Pfam" id="PF12680"/>
    </source>
</evidence>
<dbReference type="Pfam" id="PF12680">
    <property type="entry name" value="SnoaL_2"/>
    <property type="match status" value="1"/>
</dbReference>
<evidence type="ECO:0000313" key="2">
    <source>
        <dbReference type="EMBL" id="RLV59667.1"/>
    </source>
</evidence>